<dbReference type="InterPro" id="IPR040226">
    <property type="entry name" value="THH1/TOM1/TOM3"/>
</dbReference>
<protein>
    <submittedName>
        <fullName evidence="2">Tobamovirus multiplication protein 1-like isoform x1</fullName>
    </submittedName>
</protein>
<evidence type="ECO:0000256" key="1">
    <source>
        <dbReference type="SAM" id="Phobius"/>
    </source>
</evidence>
<accession>A0A9Q0R8E6</accession>
<keyword evidence="3" id="KW-1185">Reference proteome</keyword>
<keyword evidence="1" id="KW-0472">Membrane</keyword>
<keyword evidence="1" id="KW-0812">Transmembrane</keyword>
<dbReference type="Proteomes" id="UP001149090">
    <property type="component" value="Unassembled WGS sequence"/>
</dbReference>
<reference evidence="2" key="1">
    <citation type="submission" date="2022-10" db="EMBL/GenBank/DDBJ databases">
        <title>Novel sulphate-reducing endosymbionts in the free-living metamonad Anaeramoeba.</title>
        <authorList>
            <person name="Jerlstrom-Hultqvist J."/>
            <person name="Cepicka I."/>
            <person name="Gallot-Lavallee L."/>
            <person name="Salas-Leiva D."/>
            <person name="Curtis B.A."/>
            <person name="Zahonova K."/>
            <person name="Pipaliya S."/>
            <person name="Dacks J."/>
            <person name="Roger A.J."/>
        </authorList>
    </citation>
    <scope>NUCLEOTIDE SEQUENCE</scope>
    <source>
        <strain evidence="2">BMAN</strain>
    </source>
</reference>
<gene>
    <name evidence="2" type="ORF">M0811_10686</name>
</gene>
<organism evidence="2 3">
    <name type="scientific">Anaeramoeba ignava</name>
    <name type="common">Anaerobic marine amoeba</name>
    <dbReference type="NCBI Taxonomy" id="1746090"/>
    <lineage>
        <taxon>Eukaryota</taxon>
        <taxon>Metamonada</taxon>
        <taxon>Anaeramoebidae</taxon>
        <taxon>Anaeramoeba</taxon>
    </lineage>
</organism>
<feature type="transmembrane region" description="Helical" evidence="1">
    <location>
        <begin position="131"/>
        <end position="152"/>
    </location>
</feature>
<feature type="transmembrane region" description="Helical" evidence="1">
    <location>
        <begin position="88"/>
        <end position="111"/>
    </location>
</feature>
<proteinExistence type="predicted"/>
<comment type="caution">
    <text evidence="2">The sequence shown here is derived from an EMBL/GenBank/DDBJ whole genome shotgun (WGS) entry which is preliminary data.</text>
</comment>
<feature type="transmembrane region" description="Helical" evidence="1">
    <location>
        <begin position="214"/>
        <end position="232"/>
    </location>
</feature>
<feature type="transmembrane region" description="Helical" evidence="1">
    <location>
        <begin position="62"/>
        <end position="82"/>
    </location>
</feature>
<feature type="transmembrane region" description="Helical" evidence="1">
    <location>
        <begin position="23"/>
        <end position="42"/>
    </location>
</feature>
<dbReference type="EMBL" id="JAPDFW010000093">
    <property type="protein sequence ID" value="KAJ5070616.1"/>
    <property type="molecule type" value="Genomic_DNA"/>
</dbReference>
<sequence length="314" mass="36829">MTNQQDIINQITRAATSSDSPEFYTLSSCYFLVAILSIYELFRTAKAVGWKLNNETGNFRILILSFSTLNLLVRGFFTLIHFTWHSLFWVYFLYFKLPIFLQFCTFSIYILYLARMRYFLLGKETKTQKLLVPLFIVAQIIVLIGMIVFCYLDSRLLGKKLKYSNYENYTLAYVSVLFSILTILLVVLGFHFYKELLGFSLVKIRKRRLKSVMILIYITGSLFLIRAIWSFLSLFNANKLNSNVANWLENKEYTKYDTANLVYYFILEVFPAAFLAIVMHINLSEESSLFVYEENFLLQSSHLFDDPLEFSSLN</sequence>
<dbReference type="AlphaFoldDB" id="A0A9Q0R8E6"/>
<feature type="transmembrane region" description="Helical" evidence="1">
    <location>
        <begin position="172"/>
        <end position="193"/>
    </location>
</feature>
<name>A0A9Q0R8E6_ANAIG</name>
<keyword evidence="1" id="KW-1133">Transmembrane helix</keyword>
<evidence type="ECO:0000313" key="3">
    <source>
        <dbReference type="Proteomes" id="UP001149090"/>
    </source>
</evidence>
<evidence type="ECO:0000313" key="2">
    <source>
        <dbReference type="EMBL" id="KAJ5070616.1"/>
    </source>
</evidence>
<dbReference type="PANTHER" id="PTHR31142:SF3">
    <property type="entry name" value="THH1_TOM1_TOM3 DOMAIN-CONTAINING PROTEIN"/>
    <property type="match status" value="1"/>
</dbReference>
<feature type="transmembrane region" description="Helical" evidence="1">
    <location>
        <begin position="261"/>
        <end position="283"/>
    </location>
</feature>
<dbReference type="PANTHER" id="PTHR31142">
    <property type="entry name" value="TOBAMOVIRUS MULTIPLICATION PROTEIN 1-LIKE ISOFORM X1"/>
    <property type="match status" value="1"/>
</dbReference>